<evidence type="ECO:0000313" key="2">
    <source>
        <dbReference type="EMBL" id="GKV37229.1"/>
    </source>
</evidence>
<protein>
    <submittedName>
        <fullName evidence="2">Uncharacterized protein</fullName>
    </submittedName>
</protein>
<gene>
    <name evidence="2" type="ORF">SLEP1_g45286</name>
</gene>
<proteinExistence type="predicted"/>
<feature type="region of interest" description="Disordered" evidence="1">
    <location>
        <begin position="1"/>
        <end position="63"/>
    </location>
</feature>
<keyword evidence="3" id="KW-1185">Reference proteome</keyword>
<evidence type="ECO:0000256" key="1">
    <source>
        <dbReference type="SAM" id="MobiDB-lite"/>
    </source>
</evidence>
<sequence>MPGFDGTQGRVPWNPAGSKNPGVLGSSNPRLGSVEPMPGFDGTQGQVPWNPAGSKNPDSNSNHFGTSTMYIHNKFREGERGWWFRLQAGTTSGYGLG</sequence>
<evidence type="ECO:0000313" key="3">
    <source>
        <dbReference type="Proteomes" id="UP001054252"/>
    </source>
</evidence>
<dbReference type="EMBL" id="BPVZ01000121">
    <property type="protein sequence ID" value="GKV37229.1"/>
    <property type="molecule type" value="Genomic_DNA"/>
</dbReference>
<accession>A0AAV5LJC5</accession>
<reference evidence="2 3" key="1">
    <citation type="journal article" date="2021" name="Commun. Biol.">
        <title>The genome of Shorea leprosula (Dipterocarpaceae) highlights the ecological relevance of drought in aseasonal tropical rainforests.</title>
        <authorList>
            <person name="Ng K.K.S."/>
            <person name="Kobayashi M.J."/>
            <person name="Fawcett J.A."/>
            <person name="Hatakeyama M."/>
            <person name="Paape T."/>
            <person name="Ng C.H."/>
            <person name="Ang C.C."/>
            <person name="Tnah L.H."/>
            <person name="Lee C.T."/>
            <person name="Nishiyama T."/>
            <person name="Sese J."/>
            <person name="O'Brien M.J."/>
            <person name="Copetti D."/>
            <person name="Mohd Noor M.I."/>
            <person name="Ong R.C."/>
            <person name="Putra M."/>
            <person name="Sireger I.Z."/>
            <person name="Indrioko S."/>
            <person name="Kosugi Y."/>
            <person name="Izuno A."/>
            <person name="Isagi Y."/>
            <person name="Lee S.L."/>
            <person name="Shimizu K.K."/>
        </authorList>
    </citation>
    <scope>NUCLEOTIDE SEQUENCE [LARGE SCALE GENOMIC DNA]</scope>
    <source>
        <strain evidence="2">214</strain>
    </source>
</reference>
<dbReference type="AlphaFoldDB" id="A0AAV5LJC5"/>
<comment type="caution">
    <text evidence="2">The sequence shown here is derived from an EMBL/GenBank/DDBJ whole genome shotgun (WGS) entry which is preliminary data.</text>
</comment>
<organism evidence="2 3">
    <name type="scientific">Rubroshorea leprosula</name>
    <dbReference type="NCBI Taxonomy" id="152421"/>
    <lineage>
        <taxon>Eukaryota</taxon>
        <taxon>Viridiplantae</taxon>
        <taxon>Streptophyta</taxon>
        <taxon>Embryophyta</taxon>
        <taxon>Tracheophyta</taxon>
        <taxon>Spermatophyta</taxon>
        <taxon>Magnoliopsida</taxon>
        <taxon>eudicotyledons</taxon>
        <taxon>Gunneridae</taxon>
        <taxon>Pentapetalae</taxon>
        <taxon>rosids</taxon>
        <taxon>malvids</taxon>
        <taxon>Malvales</taxon>
        <taxon>Dipterocarpaceae</taxon>
        <taxon>Rubroshorea</taxon>
    </lineage>
</organism>
<dbReference type="Proteomes" id="UP001054252">
    <property type="component" value="Unassembled WGS sequence"/>
</dbReference>
<name>A0AAV5LJC5_9ROSI</name>